<feature type="region of interest" description="Disordered" evidence="1">
    <location>
        <begin position="259"/>
        <end position="285"/>
    </location>
</feature>
<evidence type="ECO:0000313" key="3">
    <source>
        <dbReference type="Proteomes" id="UP000800036"/>
    </source>
</evidence>
<evidence type="ECO:0000313" key="2">
    <source>
        <dbReference type="EMBL" id="KAF1978559.1"/>
    </source>
</evidence>
<evidence type="ECO:0000256" key="1">
    <source>
        <dbReference type="SAM" id="MobiDB-lite"/>
    </source>
</evidence>
<feature type="region of interest" description="Disordered" evidence="1">
    <location>
        <begin position="299"/>
        <end position="336"/>
    </location>
</feature>
<organism evidence="2 3">
    <name type="scientific">Bimuria novae-zelandiae CBS 107.79</name>
    <dbReference type="NCBI Taxonomy" id="1447943"/>
    <lineage>
        <taxon>Eukaryota</taxon>
        <taxon>Fungi</taxon>
        <taxon>Dikarya</taxon>
        <taxon>Ascomycota</taxon>
        <taxon>Pezizomycotina</taxon>
        <taxon>Dothideomycetes</taxon>
        <taxon>Pleosporomycetidae</taxon>
        <taxon>Pleosporales</taxon>
        <taxon>Massarineae</taxon>
        <taxon>Didymosphaeriaceae</taxon>
        <taxon>Bimuria</taxon>
    </lineage>
</organism>
<keyword evidence="3" id="KW-1185">Reference proteome</keyword>
<reference evidence="2" key="1">
    <citation type="journal article" date="2020" name="Stud. Mycol.">
        <title>101 Dothideomycetes genomes: a test case for predicting lifestyles and emergence of pathogens.</title>
        <authorList>
            <person name="Haridas S."/>
            <person name="Albert R."/>
            <person name="Binder M."/>
            <person name="Bloem J."/>
            <person name="Labutti K."/>
            <person name="Salamov A."/>
            <person name="Andreopoulos B."/>
            <person name="Baker S."/>
            <person name="Barry K."/>
            <person name="Bills G."/>
            <person name="Bluhm B."/>
            <person name="Cannon C."/>
            <person name="Castanera R."/>
            <person name="Culley D."/>
            <person name="Daum C."/>
            <person name="Ezra D."/>
            <person name="Gonzalez J."/>
            <person name="Henrissat B."/>
            <person name="Kuo A."/>
            <person name="Liang C."/>
            <person name="Lipzen A."/>
            <person name="Lutzoni F."/>
            <person name="Magnuson J."/>
            <person name="Mondo S."/>
            <person name="Nolan M."/>
            <person name="Ohm R."/>
            <person name="Pangilinan J."/>
            <person name="Park H.-J."/>
            <person name="Ramirez L."/>
            <person name="Alfaro M."/>
            <person name="Sun H."/>
            <person name="Tritt A."/>
            <person name="Yoshinaga Y."/>
            <person name="Zwiers L.-H."/>
            <person name="Turgeon B."/>
            <person name="Goodwin S."/>
            <person name="Spatafora J."/>
            <person name="Crous P."/>
            <person name="Grigoriev I."/>
        </authorList>
    </citation>
    <scope>NUCLEOTIDE SEQUENCE</scope>
    <source>
        <strain evidence="2">CBS 107.79</strain>
    </source>
</reference>
<proteinExistence type="predicted"/>
<dbReference type="AlphaFoldDB" id="A0A6A5VPU0"/>
<accession>A0A6A5VPU0</accession>
<dbReference type="EMBL" id="ML976660">
    <property type="protein sequence ID" value="KAF1978559.1"/>
    <property type="molecule type" value="Genomic_DNA"/>
</dbReference>
<feature type="compositionally biased region" description="Polar residues" evidence="1">
    <location>
        <begin position="300"/>
        <end position="315"/>
    </location>
</feature>
<sequence length="371" mass="41433">MEYHGSRTQPVAFITCKAASHQDSYPTTTSTTHLIPSLKEKSTLYPTPTLHFPSQGHVIQPSSTTSPRVKTAEQTQNGFRHQRHKDHPWQRRVAPSSPRLLAALPALSPLPPDHPSTSKGLIGHVQTHEANILPESHTRRSTKRSKFKSPCADNVICEAGVEDIFNLRATNRRFGHLGDYRSFQLDGVHATEALPDKISQTRVEPGFTYHLLTQNCQWYVIKMVRSLVACGHGTQEAVDFVRRQGLLTIRFKTHVEERRHPLGNQQLDGAHERRPPATLPAATRPASRYSAAAMAAQRAPTQQVRSGSARPQNLGPSLHHREEAEKPITPLVGGGEDEWRRQKQAYSQIPQNKEPYPSGIWGGILRFVGSF</sequence>
<dbReference type="Proteomes" id="UP000800036">
    <property type="component" value="Unassembled WGS sequence"/>
</dbReference>
<gene>
    <name evidence="2" type="ORF">BU23DRAFT_564145</name>
</gene>
<dbReference type="OrthoDB" id="10515105at2759"/>
<protein>
    <submittedName>
        <fullName evidence="2">Uncharacterized protein</fullName>
    </submittedName>
</protein>
<name>A0A6A5VPU0_9PLEO</name>